<keyword evidence="17" id="KW-0325">Glycoprotein</keyword>
<keyword evidence="6" id="KW-0433">Leucine-rich repeat</keyword>
<dbReference type="PRINTS" id="PR00019">
    <property type="entry name" value="LEURICHRPT"/>
</dbReference>
<protein>
    <recommendedName>
        <fullName evidence="2">non-specific serine/threonine protein kinase</fullName>
        <ecNumber evidence="2">2.7.11.1</ecNumber>
    </recommendedName>
</protein>
<evidence type="ECO:0000256" key="6">
    <source>
        <dbReference type="ARBA" id="ARBA00022614"/>
    </source>
</evidence>
<evidence type="ECO:0000259" key="22">
    <source>
        <dbReference type="PROSITE" id="PS50011"/>
    </source>
</evidence>
<dbReference type="InterPro" id="IPR017441">
    <property type="entry name" value="Protein_kinase_ATP_BS"/>
</dbReference>
<dbReference type="SUPFAM" id="SSF52047">
    <property type="entry name" value="RNI-like"/>
    <property type="match status" value="1"/>
</dbReference>
<dbReference type="InterPro" id="IPR051809">
    <property type="entry name" value="Plant_receptor-like_S/T_kinase"/>
</dbReference>
<organism evidence="23 24">
    <name type="scientific">Acorus calamus</name>
    <name type="common">Sweet flag</name>
    <dbReference type="NCBI Taxonomy" id="4465"/>
    <lineage>
        <taxon>Eukaryota</taxon>
        <taxon>Viridiplantae</taxon>
        <taxon>Streptophyta</taxon>
        <taxon>Embryophyta</taxon>
        <taxon>Tracheophyta</taxon>
        <taxon>Spermatophyta</taxon>
        <taxon>Magnoliopsida</taxon>
        <taxon>Liliopsida</taxon>
        <taxon>Acoraceae</taxon>
        <taxon>Acorus</taxon>
    </lineage>
</organism>
<dbReference type="PROSITE" id="PS00108">
    <property type="entry name" value="PROTEIN_KINASE_ST"/>
    <property type="match status" value="1"/>
</dbReference>
<keyword evidence="14 21" id="KW-1133">Transmembrane helix</keyword>
<dbReference type="GO" id="GO:0004674">
    <property type="term" value="F:protein serine/threonine kinase activity"/>
    <property type="evidence" value="ECO:0007669"/>
    <property type="project" value="UniProtKB-KW"/>
</dbReference>
<evidence type="ECO:0000256" key="2">
    <source>
        <dbReference type="ARBA" id="ARBA00012513"/>
    </source>
</evidence>
<accession>A0AAV9CC23</accession>
<dbReference type="GO" id="GO:0005524">
    <property type="term" value="F:ATP binding"/>
    <property type="evidence" value="ECO:0007669"/>
    <property type="project" value="UniProtKB-UniRule"/>
</dbReference>
<proteinExistence type="predicted"/>
<dbReference type="SMART" id="SM00365">
    <property type="entry name" value="LRR_SD22"/>
    <property type="match status" value="4"/>
</dbReference>
<dbReference type="InterPro" id="IPR032675">
    <property type="entry name" value="LRR_dom_sf"/>
</dbReference>
<evidence type="ECO:0000256" key="5">
    <source>
        <dbReference type="ARBA" id="ARBA00022553"/>
    </source>
</evidence>
<keyword evidence="12 23" id="KW-0418">Kinase</keyword>
<keyword evidence="13 20" id="KW-0067">ATP-binding</keyword>
<reference evidence="23" key="1">
    <citation type="journal article" date="2023" name="Nat. Commun.">
        <title>Diploid and tetraploid genomes of Acorus and the evolution of monocots.</title>
        <authorList>
            <person name="Ma L."/>
            <person name="Liu K.W."/>
            <person name="Li Z."/>
            <person name="Hsiao Y.Y."/>
            <person name="Qi Y."/>
            <person name="Fu T."/>
            <person name="Tang G.D."/>
            <person name="Zhang D."/>
            <person name="Sun W.H."/>
            <person name="Liu D.K."/>
            <person name="Li Y."/>
            <person name="Chen G.Z."/>
            <person name="Liu X.D."/>
            <person name="Liao X.Y."/>
            <person name="Jiang Y.T."/>
            <person name="Yu X."/>
            <person name="Hao Y."/>
            <person name="Huang J."/>
            <person name="Zhao X.W."/>
            <person name="Ke S."/>
            <person name="Chen Y.Y."/>
            <person name="Wu W.L."/>
            <person name="Hsu J.L."/>
            <person name="Lin Y.F."/>
            <person name="Huang M.D."/>
            <person name="Li C.Y."/>
            <person name="Huang L."/>
            <person name="Wang Z.W."/>
            <person name="Zhao X."/>
            <person name="Zhong W.Y."/>
            <person name="Peng D.H."/>
            <person name="Ahmad S."/>
            <person name="Lan S."/>
            <person name="Zhang J.S."/>
            <person name="Tsai W.C."/>
            <person name="Van de Peer Y."/>
            <person name="Liu Z.J."/>
        </authorList>
    </citation>
    <scope>NUCLEOTIDE SEQUENCE</scope>
    <source>
        <strain evidence="23">CP</strain>
    </source>
</reference>
<evidence type="ECO:0000313" key="24">
    <source>
        <dbReference type="Proteomes" id="UP001180020"/>
    </source>
</evidence>
<evidence type="ECO:0000256" key="4">
    <source>
        <dbReference type="ARBA" id="ARBA00022527"/>
    </source>
</evidence>
<evidence type="ECO:0000256" key="9">
    <source>
        <dbReference type="ARBA" id="ARBA00022729"/>
    </source>
</evidence>
<dbReference type="Pfam" id="PF07714">
    <property type="entry name" value="PK_Tyr_Ser-Thr"/>
    <property type="match status" value="1"/>
</dbReference>
<keyword evidence="16 23" id="KW-0675">Receptor</keyword>
<evidence type="ECO:0000256" key="8">
    <source>
        <dbReference type="ARBA" id="ARBA00022692"/>
    </source>
</evidence>
<keyword evidence="3" id="KW-1003">Cell membrane</keyword>
<dbReference type="SMART" id="SM00369">
    <property type="entry name" value="LRR_TYP"/>
    <property type="match status" value="10"/>
</dbReference>
<evidence type="ECO:0000256" key="7">
    <source>
        <dbReference type="ARBA" id="ARBA00022679"/>
    </source>
</evidence>
<dbReference type="SUPFAM" id="SSF56112">
    <property type="entry name" value="Protein kinase-like (PK-like)"/>
    <property type="match status" value="1"/>
</dbReference>
<dbReference type="FunFam" id="3.80.10.10:FF:000095">
    <property type="entry name" value="LRR receptor-like serine/threonine-protein kinase GSO1"/>
    <property type="match status" value="1"/>
</dbReference>
<sequence length="888" mass="95944">MLDLSNNSFSGPIPPSIFNISSLEALSLLGNSLSGPIPAVHLPNLVRVSLSLNRLVGPIPPSLRGCARLQLLSLSFNALSGVIPGELGDLARLEELYLNNNSLSGPIPHSIGNLTNLTVLNLRYNALRGDAIPASLAPLARLQYLSLRGNAFRAGPFPRAALNMSMLRTLDVSSLGLFGRLPADIGLHFPYMKEIYLDRNGFTGTIPSSLSNSSELSIVEISSNMFTGSVPGSLGELSRLRILNLAENRLGGGFGFLSPLANLPILEGLSMYSNPFDGILPDSLVGNLSMSLQKIWAWNCSIKGRIPATLLSNLSSLIYLDMSDNALTGRIPSEFKLLENLETLSLSGNQLEGPIPEELFQSMVNLGELYLDQNALSGPISSYIANLTGLQLISLGENALSSTIPPALWGLKELYSLNLSYNLLEGSLPKEVENLKALTEMDLSSNRLSGPLPSTLGNLQMLVNLNLFNNTFSGPIPDSFSPLISLNSLDLSSNSLSGGIPKSLTELQDLRFLNLSFNRLECEVPNNGTFANLTSQSLMGNLALCGGAAKLGLPPCANSSGTRSRKLLLKYILPAIIVCMTVLVIVLMVHMFLKKRKPAPGLNNSNDTLLSPIHQKFVSQQEIKRATNNFDEANLLGTGSFGSVYKGQLDDGTTVAVKVLNLGSAEGVTKRFEAECRVMRNVRHRNLVKIISSTSNEDFKALILQYMPNGSLHELLHASQDHRPGILERVSIVCDVAAALEYLHHGCSRPVVHCDVKPRNVLLDEDMVAHLGDFGISKLLVGDNKSATPTSTPGTIGYVAPEYGLSGKATIQGDVYSFGVLLLETFTGRKPTDEMITTGLSLRQWVNDAFPDAILEVVDPSLLETERTAVMNQRTCKPSFGACHRYWN</sequence>
<keyword evidence="9" id="KW-0732">Signal</keyword>
<keyword evidence="11 20" id="KW-0547">Nucleotide-binding</keyword>
<feature type="domain" description="Protein kinase" evidence="22">
    <location>
        <begin position="630"/>
        <end position="888"/>
    </location>
</feature>
<keyword evidence="15 21" id="KW-0472">Membrane</keyword>
<dbReference type="SMART" id="SM00220">
    <property type="entry name" value="S_TKc"/>
    <property type="match status" value="1"/>
</dbReference>
<dbReference type="Pfam" id="PF13855">
    <property type="entry name" value="LRR_8"/>
    <property type="match status" value="3"/>
</dbReference>
<dbReference type="EC" id="2.7.11.1" evidence="2"/>
<evidence type="ECO:0000256" key="17">
    <source>
        <dbReference type="ARBA" id="ARBA00023180"/>
    </source>
</evidence>
<feature type="binding site" evidence="20">
    <location>
        <position position="658"/>
    </location>
    <ligand>
        <name>ATP</name>
        <dbReference type="ChEBI" id="CHEBI:30616"/>
    </ligand>
</feature>
<evidence type="ECO:0000256" key="11">
    <source>
        <dbReference type="ARBA" id="ARBA00022741"/>
    </source>
</evidence>
<dbReference type="PANTHER" id="PTHR27008:SF497">
    <property type="entry name" value="OS11G0695000 PROTEIN"/>
    <property type="match status" value="1"/>
</dbReference>
<keyword evidence="10" id="KW-0677">Repeat</keyword>
<keyword evidence="7" id="KW-0808">Transferase</keyword>
<dbReference type="InterPro" id="IPR011009">
    <property type="entry name" value="Kinase-like_dom_sf"/>
</dbReference>
<evidence type="ECO:0000313" key="23">
    <source>
        <dbReference type="EMBL" id="KAK1286304.1"/>
    </source>
</evidence>
<keyword evidence="5" id="KW-0597">Phosphoprotein</keyword>
<evidence type="ECO:0000256" key="21">
    <source>
        <dbReference type="SAM" id="Phobius"/>
    </source>
</evidence>
<dbReference type="InterPro" id="IPR001611">
    <property type="entry name" value="Leu-rich_rpt"/>
</dbReference>
<dbReference type="FunFam" id="3.30.200.20:FF:000661">
    <property type="entry name" value="Serine-threonine protein kinase plant-type"/>
    <property type="match status" value="1"/>
</dbReference>
<comment type="catalytic activity">
    <reaction evidence="18">
        <text>L-threonyl-[protein] + ATP = O-phospho-L-threonyl-[protein] + ADP + H(+)</text>
        <dbReference type="Rhea" id="RHEA:46608"/>
        <dbReference type="Rhea" id="RHEA-COMP:11060"/>
        <dbReference type="Rhea" id="RHEA-COMP:11605"/>
        <dbReference type="ChEBI" id="CHEBI:15378"/>
        <dbReference type="ChEBI" id="CHEBI:30013"/>
        <dbReference type="ChEBI" id="CHEBI:30616"/>
        <dbReference type="ChEBI" id="CHEBI:61977"/>
        <dbReference type="ChEBI" id="CHEBI:456216"/>
        <dbReference type="EC" id="2.7.11.1"/>
    </reaction>
</comment>
<feature type="transmembrane region" description="Helical" evidence="21">
    <location>
        <begin position="571"/>
        <end position="593"/>
    </location>
</feature>
<comment type="catalytic activity">
    <reaction evidence="19">
        <text>L-seryl-[protein] + ATP = O-phospho-L-seryl-[protein] + ADP + H(+)</text>
        <dbReference type="Rhea" id="RHEA:17989"/>
        <dbReference type="Rhea" id="RHEA-COMP:9863"/>
        <dbReference type="Rhea" id="RHEA-COMP:11604"/>
        <dbReference type="ChEBI" id="CHEBI:15378"/>
        <dbReference type="ChEBI" id="CHEBI:29999"/>
        <dbReference type="ChEBI" id="CHEBI:30616"/>
        <dbReference type="ChEBI" id="CHEBI:83421"/>
        <dbReference type="ChEBI" id="CHEBI:456216"/>
        <dbReference type="EC" id="2.7.11.1"/>
    </reaction>
</comment>
<dbReference type="Proteomes" id="UP001180020">
    <property type="component" value="Unassembled WGS sequence"/>
</dbReference>
<evidence type="ECO:0000256" key="16">
    <source>
        <dbReference type="ARBA" id="ARBA00023170"/>
    </source>
</evidence>
<dbReference type="FunFam" id="1.10.510.10:FF:000358">
    <property type="entry name" value="Putative leucine-rich repeat receptor-like serine/threonine-protein kinase"/>
    <property type="match status" value="1"/>
</dbReference>
<dbReference type="InterPro" id="IPR000719">
    <property type="entry name" value="Prot_kinase_dom"/>
</dbReference>
<gene>
    <name evidence="23" type="ORF">QJS10_CPB20g02078</name>
</gene>
<keyword evidence="8 21" id="KW-0812">Transmembrane</keyword>
<dbReference type="FunFam" id="3.80.10.10:FF:000288">
    <property type="entry name" value="LRR receptor-like serine/threonine-protein kinase EFR"/>
    <property type="match status" value="1"/>
</dbReference>
<dbReference type="InterPro" id="IPR003591">
    <property type="entry name" value="Leu-rich_rpt_typical-subtyp"/>
</dbReference>
<dbReference type="PROSITE" id="PS00107">
    <property type="entry name" value="PROTEIN_KINASE_ATP"/>
    <property type="match status" value="1"/>
</dbReference>
<evidence type="ECO:0000256" key="20">
    <source>
        <dbReference type="PROSITE-ProRule" id="PRU10141"/>
    </source>
</evidence>
<keyword evidence="24" id="KW-1185">Reference proteome</keyword>
<comment type="caution">
    <text evidence="23">The sequence shown here is derived from an EMBL/GenBank/DDBJ whole genome shotgun (WGS) entry which is preliminary data.</text>
</comment>
<comment type="subcellular location">
    <subcellularLocation>
        <location evidence="1">Cell membrane</location>
        <topology evidence="1">Single-pass membrane protein</topology>
    </subcellularLocation>
</comment>
<reference evidence="23" key="2">
    <citation type="submission" date="2023-06" db="EMBL/GenBank/DDBJ databases">
        <authorList>
            <person name="Ma L."/>
            <person name="Liu K.-W."/>
            <person name="Li Z."/>
            <person name="Hsiao Y.-Y."/>
            <person name="Qi Y."/>
            <person name="Fu T."/>
            <person name="Tang G."/>
            <person name="Zhang D."/>
            <person name="Sun W.-H."/>
            <person name="Liu D.-K."/>
            <person name="Li Y."/>
            <person name="Chen G.-Z."/>
            <person name="Liu X.-D."/>
            <person name="Liao X.-Y."/>
            <person name="Jiang Y.-T."/>
            <person name="Yu X."/>
            <person name="Hao Y."/>
            <person name="Huang J."/>
            <person name="Zhao X.-W."/>
            <person name="Ke S."/>
            <person name="Chen Y.-Y."/>
            <person name="Wu W.-L."/>
            <person name="Hsu J.-L."/>
            <person name="Lin Y.-F."/>
            <person name="Huang M.-D."/>
            <person name="Li C.-Y."/>
            <person name="Huang L."/>
            <person name="Wang Z.-W."/>
            <person name="Zhao X."/>
            <person name="Zhong W.-Y."/>
            <person name="Peng D.-H."/>
            <person name="Ahmad S."/>
            <person name="Lan S."/>
            <person name="Zhang J.-S."/>
            <person name="Tsai W.-C."/>
            <person name="Van De Peer Y."/>
            <person name="Liu Z.-J."/>
        </authorList>
    </citation>
    <scope>NUCLEOTIDE SEQUENCE</scope>
    <source>
        <strain evidence="23">CP</strain>
        <tissue evidence="23">Leaves</tissue>
    </source>
</reference>
<dbReference type="PROSITE" id="PS50011">
    <property type="entry name" value="PROTEIN_KINASE_DOM"/>
    <property type="match status" value="1"/>
</dbReference>
<evidence type="ECO:0000256" key="3">
    <source>
        <dbReference type="ARBA" id="ARBA00022475"/>
    </source>
</evidence>
<dbReference type="PANTHER" id="PTHR27008">
    <property type="entry name" value="OS04G0122200 PROTEIN"/>
    <property type="match status" value="1"/>
</dbReference>
<evidence type="ECO:0000256" key="19">
    <source>
        <dbReference type="ARBA" id="ARBA00048679"/>
    </source>
</evidence>
<dbReference type="Gene3D" id="3.80.10.10">
    <property type="entry name" value="Ribonuclease Inhibitor"/>
    <property type="match status" value="2"/>
</dbReference>
<name>A0AAV9CC23_ACOCL</name>
<evidence type="ECO:0000256" key="15">
    <source>
        <dbReference type="ARBA" id="ARBA00023136"/>
    </source>
</evidence>
<dbReference type="InterPro" id="IPR001245">
    <property type="entry name" value="Ser-Thr/Tyr_kinase_cat_dom"/>
</dbReference>
<dbReference type="SUPFAM" id="SSF52058">
    <property type="entry name" value="L domain-like"/>
    <property type="match status" value="1"/>
</dbReference>
<dbReference type="InterPro" id="IPR008271">
    <property type="entry name" value="Ser/Thr_kinase_AS"/>
</dbReference>
<dbReference type="EMBL" id="JAUJYO010000020">
    <property type="protein sequence ID" value="KAK1286304.1"/>
    <property type="molecule type" value="Genomic_DNA"/>
</dbReference>
<keyword evidence="4" id="KW-0723">Serine/threonine-protein kinase</keyword>
<evidence type="ECO:0000256" key="1">
    <source>
        <dbReference type="ARBA" id="ARBA00004162"/>
    </source>
</evidence>
<dbReference type="Gene3D" id="1.10.510.10">
    <property type="entry name" value="Transferase(Phosphotransferase) domain 1"/>
    <property type="match status" value="1"/>
</dbReference>
<dbReference type="GO" id="GO:0005886">
    <property type="term" value="C:plasma membrane"/>
    <property type="evidence" value="ECO:0007669"/>
    <property type="project" value="UniProtKB-SubCell"/>
</dbReference>
<dbReference type="Pfam" id="PF00560">
    <property type="entry name" value="LRR_1"/>
    <property type="match status" value="5"/>
</dbReference>
<dbReference type="Gene3D" id="3.30.200.20">
    <property type="entry name" value="Phosphorylase Kinase, domain 1"/>
    <property type="match status" value="1"/>
</dbReference>
<evidence type="ECO:0000256" key="10">
    <source>
        <dbReference type="ARBA" id="ARBA00022737"/>
    </source>
</evidence>
<evidence type="ECO:0000256" key="13">
    <source>
        <dbReference type="ARBA" id="ARBA00022840"/>
    </source>
</evidence>
<evidence type="ECO:0000256" key="18">
    <source>
        <dbReference type="ARBA" id="ARBA00047899"/>
    </source>
</evidence>
<dbReference type="AlphaFoldDB" id="A0AAV9CC23"/>
<evidence type="ECO:0000256" key="12">
    <source>
        <dbReference type="ARBA" id="ARBA00022777"/>
    </source>
</evidence>
<evidence type="ECO:0000256" key="14">
    <source>
        <dbReference type="ARBA" id="ARBA00022989"/>
    </source>
</evidence>